<dbReference type="InterPro" id="IPR027417">
    <property type="entry name" value="P-loop_NTPase"/>
</dbReference>
<dbReference type="RefSeq" id="WP_068714437.1">
    <property type="nucleotide sequence ID" value="NZ_LWDV01000004.1"/>
</dbReference>
<dbReference type="CDD" id="cd02042">
    <property type="entry name" value="ParAB_family"/>
    <property type="match status" value="1"/>
</dbReference>
<dbReference type="PANTHER" id="PTHR13696">
    <property type="entry name" value="P-LOOP CONTAINING NUCLEOSIDE TRIPHOSPHATE HYDROLASE"/>
    <property type="match status" value="1"/>
</dbReference>
<sequence length="247" mass="28417">MHKIAIYNNKGGVGKSTIAVHLADALRRIDLKILLVDLDSQNDCSLFLGLNEEPQNTFFNLIDYRYPADLTECITEIRENLDLLTNKNYELIEKDLHRATRIDNFLDKALKDAEDVYDYVIIDCSPSRSILNSAILFYVDSIIVPTQLEIASIRGFSDIYNYLNELEISTDKIKLVVPNMFDGRTKEAQDNLEELKSIFDENILTEPINRRTKITEASKMGETIFEYDTDTQLEQFYSLVERVVKLG</sequence>
<reference evidence="2 3" key="2">
    <citation type="submission" date="2016-08" db="EMBL/GenBank/DDBJ databases">
        <title>Orenia metallireducens sp. nov. strain Z6, a Novel Metal-reducing Firmicute from the Deep Subsurface.</title>
        <authorList>
            <person name="Maxim B.I."/>
            <person name="Kenneth K."/>
            <person name="Flynn T.M."/>
            <person name="Oloughlin E.J."/>
            <person name="Locke R.A."/>
            <person name="Weber J.R."/>
            <person name="Egan S.M."/>
            <person name="Mackie R.I."/>
            <person name="Cann I.K."/>
        </authorList>
    </citation>
    <scope>NUCLEOTIDE SEQUENCE [LARGE SCALE GENOMIC DNA]</scope>
    <source>
        <strain evidence="2 3">Z6</strain>
    </source>
</reference>
<dbReference type="PANTHER" id="PTHR13696:SF99">
    <property type="entry name" value="COBYRINIC ACID AC-DIAMIDE SYNTHASE"/>
    <property type="match status" value="1"/>
</dbReference>
<name>A0A1C0AD87_9FIRM</name>
<evidence type="ECO:0000313" key="2">
    <source>
        <dbReference type="EMBL" id="OCL28590.1"/>
    </source>
</evidence>
<dbReference type="Pfam" id="PF13614">
    <property type="entry name" value="AAA_31"/>
    <property type="match status" value="1"/>
</dbReference>
<feature type="domain" description="AAA" evidence="1">
    <location>
        <begin position="1"/>
        <end position="169"/>
    </location>
</feature>
<dbReference type="SUPFAM" id="SSF52540">
    <property type="entry name" value="P-loop containing nucleoside triphosphate hydrolases"/>
    <property type="match status" value="1"/>
</dbReference>
<evidence type="ECO:0000313" key="3">
    <source>
        <dbReference type="Proteomes" id="UP000093514"/>
    </source>
</evidence>
<dbReference type="OrthoDB" id="9773088at2"/>
<dbReference type="Gene3D" id="3.40.50.300">
    <property type="entry name" value="P-loop containing nucleotide triphosphate hydrolases"/>
    <property type="match status" value="1"/>
</dbReference>
<dbReference type="Proteomes" id="UP000093514">
    <property type="component" value="Unassembled WGS sequence"/>
</dbReference>
<proteinExistence type="predicted"/>
<evidence type="ECO:0000259" key="1">
    <source>
        <dbReference type="Pfam" id="PF13614"/>
    </source>
</evidence>
<accession>A0A1C0AD87</accession>
<keyword evidence="3" id="KW-1185">Reference proteome</keyword>
<dbReference type="AlphaFoldDB" id="A0A1C0AD87"/>
<dbReference type="InterPro" id="IPR025669">
    <property type="entry name" value="AAA_dom"/>
</dbReference>
<dbReference type="InterPro" id="IPR050678">
    <property type="entry name" value="DNA_Partitioning_ATPase"/>
</dbReference>
<organism evidence="2 3">
    <name type="scientific">Orenia metallireducens</name>
    <dbReference type="NCBI Taxonomy" id="1413210"/>
    <lineage>
        <taxon>Bacteria</taxon>
        <taxon>Bacillati</taxon>
        <taxon>Bacillota</taxon>
        <taxon>Clostridia</taxon>
        <taxon>Halanaerobiales</taxon>
        <taxon>Halobacteroidaceae</taxon>
        <taxon>Orenia</taxon>
    </lineage>
</organism>
<reference evidence="3" key="1">
    <citation type="submission" date="2016-07" db="EMBL/GenBank/DDBJ databases">
        <authorList>
            <person name="Florea S."/>
            <person name="Webb J.S."/>
            <person name="Jaromczyk J."/>
            <person name="Schardl C.L."/>
        </authorList>
    </citation>
    <scope>NUCLEOTIDE SEQUENCE [LARGE SCALE GENOMIC DNA]</scope>
    <source>
        <strain evidence="3">Z6</strain>
    </source>
</reference>
<dbReference type="EMBL" id="LWDV01000004">
    <property type="protein sequence ID" value="OCL28590.1"/>
    <property type="molecule type" value="Genomic_DNA"/>
</dbReference>
<protein>
    <recommendedName>
        <fullName evidence="1">AAA domain-containing protein</fullName>
    </recommendedName>
</protein>
<comment type="caution">
    <text evidence="2">The sequence shown here is derived from an EMBL/GenBank/DDBJ whole genome shotgun (WGS) entry which is preliminary data.</text>
</comment>
<gene>
    <name evidence="2" type="ORF">U472_00545</name>
</gene>